<gene>
    <name evidence="2" type="ORF">S12H4_52490</name>
</gene>
<feature type="non-terminal residue" evidence="2">
    <location>
        <position position="42"/>
    </location>
</feature>
<keyword evidence="1" id="KW-0812">Transmembrane</keyword>
<sequence>MSPLIIGVLGLIGLIVLIVLGVVSLIFISKGDKLIQEKSGKI</sequence>
<feature type="transmembrane region" description="Helical" evidence="1">
    <location>
        <begin position="6"/>
        <end position="28"/>
    </location>
</feature>
<keyword evidence="1" id="KW-0472">Membrane</keyword>
<dbReference type="EMBL" id="BARW01033313">
    <property type="protein sequence ID" value="GAJ08397.1"/>
    <property type="molecule type" value="Genomic_DNA"/>
</dbReference>
<keyword evidence="1" id="KW-1133">Transmembrane helix</keyword>
<organism evidence="2">
    <name type="scientific">marine sediment metagenome</name>
    <dbReference type="NCBI Taxonomy" id="412755"/>
    <lineage>
        <taxon>unclassified sequences</taxon>
        <taxon>metagenomes</taxon>
        <taxon>ecological metagenomes</taxon>
    </lineage>
</organism>
<protein>
    <submittedName>
        <fullName evidence="2">Uncharacterized protein</fullName>
    </submittedName>
</protein>
<dbReference type="AlphaFoldDB" id="X1UXU1"/>
<evidence type="ECO:0000256" key="1">
    <source>
        <dbReference type="SAM" id="Phobius"/>
    </source>
</evidence>
<evidence type="ECO:0000313" key="2">
    <source>
        <dbReference type="EMBL" id="GAJ08397.1"/>
    </source>
</evidence>
<proteinExistence type="predicted"/>
<accession>X1UXU1</accession>
<name>X1UXU1_9ZZZZ</name>
<comment type="caution">
    <text evidence="2">The sequence shown here is derived from an EMBL/GenBank/DDBJ whole genome shotgun (WGS) entry which is preliminary data.</text>
</comment>
<reference evidence="2" key="1">
    <citation type="journal article" date="2014" name="Front. Microbiol.">
        <title>High frequency of phylogenetically diverse reductive dehalogenase-homologous genes in deep subseafloor sedimentary metagenomes.</title>
        <authorList>
            <person name="Kawai M."/>
            <person name="Futagami T."/>
            <person name="Toyoda A."/>
            <person name="Takaki Y."/>
            <person name="Nishi S."/>
            <person name="Hori S."/>
            <person name="Arai W."/>
            <person name="Tsubouchi T."/>
            <person name="Morono Y."/>
            <person name="Uchiyama I."/>
            <person name="Ito T."/>
            <person name="Fujiyama A."/>
            <person name="Inagaki F."/>
            <person name="Takami H."/>
        </authorList>
    </citation>
    <scope>NUCLEOTIDE SEQUENCE</scope>
    <source>
        <strain evidence="2">Expedition CK06-06</strain>
    </source>
</reference>